<evidence type="ECO:0000313" key="2">
    <source>
        <dbReference type="EMBL" id="KAJ8884857.1"/>
    </source>
</evidence>
<organism evidence="2 3">
    <name type="scientific">Dryococelus australis</name>
    <dbReference type="NCBI Taxonomy" id="614101"/>
    <lineage>
        <taxon>Eukaryota</taxon>
        <taxon>Metazoa</taxon>
        <taxon>Ecdysozoa</taxon>
        <taxon>Arthropoda</taxon>
        <taxon>Hexapoda</taxon>
        <taxon>Insecta</taxon>
        <taxon>Pterygota</taxon>
        <taxon>Neoptera</taxon>
        <taxon>Polyneoptera</taxon>
        <taxon>Phasmatodea</taxon>
        <taxon>Verophasmatodea</taxon>
        <taxon>Anareolatae</taxon>
        <taxon>Phasmatidae</taxon>
        <taxon>Eurycanthinae</taxon>
        <taxon>Dryococelus</taxon>
    </lineage>
</organism>
<keyword evidence="3" id="KW-1185">Reference proteome</keyword>
<evidence type="ECO:0000313" key="3">
    <source>
        <dbReference type="Proteomes" id="UP001159363"/>
    </source>
</evidence>
<gene>
    <name evidence="2" type="ORF">PR048_011053</name>
</gene>
<dbReference type="Pfam" id="PF13843">
    <property type="entry name" value="DDE_Tnp_1_7"/>
    <property type="match status" value="1"/>
</dbReference>
<accession>A0ABQ9HKT7</accession>
<dbReference type="PANTHER" id="PTHR46599">
    <property type="entry name" value="PIGGYBAC TRANSPOSABLE ELEMENT-DERIVED PROTEIN 4"/>
    <property type="match status" value="1"/>
</dbReference>
<feature type="domain" description="PiggyBac transposable element-derived protein" evidence="1">
    <location>
        <begin position="107"/>
        <end position="256"/>
    </location>
</feature>
<dbReference type="EMBL" id="JARBHB010000004">
    <property type="protein sequence ID" value="KAJ8884857.1"/>
    <property type="molecule type" value="Genomic_DNA"/>
</dbReference>
<sequence>MTKLTLTNHTFQAKENHFIQTTTQVLNWMQMNSASVDNEDESDNDLTENDRNTSLFGLRNCFEWKSKALNCATQAIRHNIIKVRLAKLEGPARSLGDSPFAEQVRWLLLSNNMIEEIVQRTNYKLASMQTKIENPDSCYQDTDFEEISVLIGLLLLYSIFKSSRESLRSSFSTSITGRSIFRAIMIESREETNAVTAVSHIFNILIENCQNKYAMGGHGCVDEILVPLRGRVRFVVYMPKKPTKYGIKLLCLTEAYNSQLLKHGLAFGATMKANRPQISPEFLPNKTRAVGSSLYGFTKELTLLSHVPE</sequence>
<dbReference type="Proteomes" id="UP001159363">
    <property type="component" value="Chromosome X"/>
</dbReference>
<protein>
    <recommendedName>
        <fullName evidence="1">PiggyBac transposable element-derived protein domain-containing protein</fullName>
    </recommendedName>
</protein>
<name>A0ABQ9HKT7_9NEOP</name>
<evidence type="ECO:0000259" key="1">
    <source>
        <dbReference type="Pfam" id="PF13843"/>
    </source>
</evidence>
<dbReference type="PANTHER" id="PTHR46599:SF6">
    <property type="entry name" value="DUAL SPECIFICITY PHOSPHATASE 26"/>
    <property type="match status" value="1"/>
</dbReference>
<reference evidence="2 3" key="1">
    <citation type="submission" date="2023-02" db="EMBL/GenBank/DDBJ databases">
        <title>LHISI_Scaffold_Assembly.</title>
        <authorList>
            <person name="Stuart O.P."/>
            <person name="Cleave R."/>
            <person name="Magrath M.J.L."/>
            <person name="Mikheyev A.S."/>
        </authorList>
    </citation>
    <scope>NUCLEOTIDE SEQUENCE [LARGE SCALE GENOMIC DNA]</scope>
    <source>
        <strain evidence="2">Daus_M_001</strain>
        <tissue evidence="2">Leg muscle</tissue>
    </source>
</reference>
<proteinExistence type="predicted"/>
<dbReference type="InterPro" id="IPR029526">
    <property type="entry name" value="PGBD"/>
</dbReference>
<comment type="caution">
    <text evidence="2">The sequence shown here is derived from an EMBL/GenBank/DDBJ whole genome shotgun (WGS) entry which is preliminary data.</text>
</comment>